<dbReference type="EMBL" id="FMYL01000009">
    <property type="protein sequence ID" value="SDC10552.1"/>
    <property type="molecule type" value="Genomic_DNA"/>
</dbReference>
<evidence type="ECO:0008006" key="4">
    <source>
        <dbReference type="Google" id="ProtNLM"/>
    </source>
</evidence>
<feature type="transmembrane region" description="Helical" evidence="1">
    <location>
        <begin position="60"/>
        <end position="79"/>
    </location>
</feature>
<keyword evidence="3" id="KW-1185">Reference proteome</keyword>
<evidence type="ECO:0000313" key="2">
    <source>
        <dbReference type="EMBL" id="SDC10552.1"/>
    </source>
</evidence>
<gene>
    <name evidence="2" type="ORF">SAMN05421733_10961</name>
</gene>
<proteinExistence type="predicted"/>
<keyword evidence="1" id="KW-1133">Transmembrane helix</keyword>
<feature type="transmembrane region" description="Helical" evidence="1">
    <location>
        <begin position="158"/>
        <end position="180"/>
    </location>
</feature>
<feature type="transmembrane region" description="Helical" evidence="1">
    <location>
        <begin position="186"/>
        <end position="208"/>
    </location>
</feature>
<feature type="transmembrane region" description="Helical" evidence="1">
    <location>
        <begin position="91"/>
        <end position="108"/>
    </location>
</feature>
<dbReference type="AlphaFoldDB" id="A0A1G6IVD2"/>
<feature type="transmembrane region" description="Helical" evidence="1">
    <location>
        <begin position="26"/>
        <end position="48"/>
    </location>
</feature>
<sequence>MNQNTLQDLINRLSHDLKPVKPLPHIAMVTAIWAMTLLGLGFSSAYLLDASPKAWHLPNAWPSILNWFFSICIGIWALAHTFQSQIPGYKFNRGLFTLVLTVWFIVNLSSLLTSTQPLEHLGHSTPCYFFVVATGIPMLILSIFFLKKYTFIDRLKTIKLLSLSTIFLSFSLLSLCHSPHMSINDFFMHLLGALTLTAFCFGLGYQYLTHKH</sequence>
<protein>
    <recommendedName>
        <fullName evidence="4">DUF1109 domain-containing protein</fullName>
    </recommendedName>
</protein>
<keyword evidence="1" id="KW-0472">Membrane</keyword>
<dbReference type="Proteomes" id="UP000242501">
    <property type="component" value="Unassembled WGS sequence"/>
</dbReference>
<evidence type="ECO:0000313" key="3">
    <source>
        <dbReference type="Proteomes" id="UP000242501"/>
    </source>
</evidence>
<dbReference type="InterPro" id="IPR009495">
    <property type="entry name" value="NrsF"/>
</dbReference>
<dbReference type="OrthoDB" id="7504729at2"/>
<feature type="transmembrane region" description="Helical" evidence="1">
    <location>
        <begin position="128"/>
        <end position="146"/>
    </location>
</feature>
<dbReference type="Pfam" id="PF06532">
    <property type="entry name" value="NrsF"/>
    <property type="match status" value="1"/>
</dbReference>
<dbReference type="STRING" id="1219383.SAMN05421733_10961"/>
<accession>A0A1G6IVD2</accession>
<dbReference type="RefSeq" id="WP_092749215.1">
    <property type="nucleotide sequence ID" value="NZ_FMYL01000009.1"/>
</dbReference>
<organism evidence="2 3">
    <name type="scientific">Acinetobacter boissieri</name>
    <dbReference type="NCBI Taxonomy" id="1219383"/>
    <lineage>
        <taxon>Bacteria</taxon>
        <taxon>Pseudomonadati</taxon>
        <taxon>Pseudomonadota</taxon>
        <taxon>Gammaproteobacteria</taxon>
        <taxon>Moraxellales</taxon>
        <taxon>Moraxellaceae</taxon>
        <taxon>Acinetobacter</taxon>
    </lineage>
</organism>
<name>A0A1G6IVD2_9GAMM</name>
<evidence type="ECO:0000256" key="1">
    <source>
        <dbReference type="SAM" id="Phobius"/>
    </source>
</evidence>
<keyword evidence="1" id="KW-0812">Transmembrane</keyword>
<reference evidence="3" key="1">
    <citation type="submission" date="2016-09" db="EMBL/GenBank/DDBJ databases">
        <authorList>
            <person name="Varghese N."/>
            <person name="Submissions S."/>
        </authorList>
    </citation>
    <scope>NUCLEOTIDE SEQUENCE [LARGE SCALE GENOMIC DNA]</scope>
    <source>
        <strain evidence="3">ANC 4422</strain>
    </source>
</reference>